<feature type="transmembrane region" description="Helical" evidence="1">
    <location>
        <begin position="149"/>
        <end position="169"/>
    </location>
</feature>
<feature type="transmembrane region" description="Helical" evidence="1">
    <location>
        <begin position="175"/>
        <end position="192"/>
    </location>
</feature>
<sequence length="262" mass="27572">MTAFYLKLFITPALMLAISLAAKRWGTQIGGLLSGLPITSALVMLFLSLEQGAQFALAAVPGALAGLAAIQATYLFYLLLTLRVSAFTGCITALAFYAAIALLMSRLGLLALSITATLLLVILIIVATSKQTQASAAPYVPVPRWVIPMRMLTATLLLLAITTSATWLGPVFSGLLAPIPVIAWPLAVFAHVQGGRHELSAIVRGNAIGAVGVVGFYLTLKHAILQWGVVPSITAAVVLAVVTTFVLARVLNRRSSRRGNQA</sequence>
<accession>A0A085UV70</accession>
<gene>
    <name evidence="2" type="ORF">IV02_23405</name>
</gene>
<dbReference type="Proteomes" id="UP000028643">
    <property type="component" value="Unassembled WGS sequence"/>
</dbReference>
<comment type="caution">
    <text evidence="2">The sequence shown here is derived from an EMBL/GenBank/DDBJ whole genome shotgun (WGS) entry which is preliminary data.</text>
</comment>
<dbReference type="EMBL" id="JPQT01000130">
    <property type="protein sequence ID" value="KFE47083.1"/>
    <property type="molecule type" value="Genomic_DNA"/>
</dbReference>
<feature type="transmembrane region" description="Helical" evidence="1">
    <location>
        <begin position="29"/>
        <end position="49"/>
    </location>
</feature>
<dbReference type="PATRIC" id="fig|317.174.peg.4788"/>
<proteinExistence type="predicted"/>
<feature type="transmembrane region" description="Helical" evidence="1">
    <location>
        <begin position="224"/>
        <end position="248"/>
    </location>
</feature>
<keyword evidence="1" id="KW-1133">Transmembrane helix</keyword>
<feature type="transmembrane region" description="Helical" evidence="1">
    <location>
        <begin position="199"/>
        <end position="218"/>
    </location>
</feature>
<evidence type="ECO:0000256" key="1">
    <source>
        <dbReference type="SAM" id="Phobius"/>
    </source>
</evidence>
<dbReference type="RefSeq" id="WP_047578074.1">
    <property type="nucleotide sequence ID" value="NZ_JPQT01000130.1"/>
</dbReference>
<keyword evidence="1" id="KW-0812">Transmembrane</keyword>
<reference evidence="2 3" key="1">
    <citation type="submission" date="2014-07" db="EMBL/GenBank/DDBJ databases">
        <title>Draft Genome Sequences of Environmental Pseudomonas syringae strains.</title>
        <authorList>
            <person name="Baltrus D.A."/>
            <person name="Berge O."/>
            <person name="Morris C."/>
        </authorList>
    </citation>
    <scope>NUCLEOTIDE SEQUENCE [LARGE SCALE GENOMIC DNA]</scope>
    <source>
        <strain evidence="2 3">CEB003</strain>
    </source>
</reference>
<protein>
    <submittedName>
        <fullName evidence="2">Membrane protein</fullName>
    </submittedName>
</protein>
<organism evidence="2 3">
    <name type="scientific">Pseudomonas syringae</name>
    <dbReference type="NCBI Taxonomy" id="317"/>
    <lineage>
        <taxon>Bacteria</taxon>
        <taxon>Pseudomonadati</taxon>
        <taxon>Pseudomonadota</taxon>
        <taxon>Gammaproteobacteria</taxon>
        <taxon>Pseudomonadales</taxon>
        <taxon>Pseudomonadaceae</taxon>
        <taxon>Pseudomonas</taxon>
    </lineage>
</organism>
<evidence type="ECO:0000313" key="3">
    <source>
        <dbReference type="Proteomes" id="UP000028643"/>
    </source>
</evidence>
<evidence type="ECO:0000313" key="2">
    <source>
        <dbReference type="EMBL" id="KFE47083.1"/>
    </source>
</evidence>
<feature type="transmembrane region" description="Helical" evidence="1">
    <location>
        <begin position="84"/>
        <end position="103"/>
    </location>
</feature>
<dbReference type="AlphaFoldDB" id="A0A085UV70"/>
<keyword evidence="1" id="KW-0472">Membrane</keyword>
<feature type="transmembrane region" description="Helical" evidence="1">
    <location>
        <begin position="109"/>
        <end position="128"/>
    </location>
</feature>
<name>A0A085UV70_PSESX</name>
<feature type="transmembrane region" description="Helical" evidence="1">
    <location>
        <begin position="55"/>
        <end position="77"/>
    </location>
</feature>